<evidence type="ECO:0000313" key="2">
    <source>
        <dbReference type="Proteomes" id="UP000483035"/>
    </source>
</evidence>
<dbReference type="EMBL" id="WUEY01000022">
    <property type="protein sequence ID" value="NEI73845.1"/>
    <property type="molecule type" value="Genomic_DNA"/>
</dbReference>
<dbReference type="Proteomes" id="UP000483035">
    <property type="component" value="Unassembled WGS sequence"/>
</dbReference>
<dbReference type="RefSeq" id="WP_163992536.1">
    <property type="nucleotide sequence ID" value="NZ_WUEY01000022.1"/>
</dbReference>
<proteinExistence type="predicted"/>
<name>A0A6L9UD41_9HYPH</name>
<sequence>MQHDREDVAGKDISFGAAAVSLPTGEVLGSFRIDGIAGNLDRRNIETGCIQRAAKEDYEFRVARTGECRFHQALARTRKCVCQSASAVGWLVGYSVFCHHAL</sequence>
<accession>A0A6L9UD41</accession>
<dbReference type="AlphaFoldDB" id="A0A6L9UD41"/>
<comment type="caution">
    <text evidence="1">The sequence shown here is derived from an EMBL/GenBank/DDBJ whole genome shotgun (WGS) entry which is preliminary data.</text>
</comment>
<organism evidence="1 2">
    <name type="scientific">Rhizobium lusitanum</name>
    <dbReference type="NCBI Taxonomy" id="293958"/>
    <lineage>
        <taxon>Bacteria</taxon>
        <taxon>Pseudomonadati</taxon>
        <taxon>Pseudomonadota</taxon>
        <taxon>Alphaproteobacteria</taxon>
        <taxon>Hyphomicrobiales</taxon>
        <taxon>Rhizobiaceae</taxon>
        <taxon>Rhizobium/Agrobacterium group</taxon>
        <taxon>Rhizobium</taxon>
    </lineage>
</organism>
<protein>
    <submittedName>
        <fullName evidence="1">Uncharacterized protein</fullName>
    </submittedName>
</protein>
<reference evidence="1 2" key="1">
    <citation type="submission" date="2019-12" db="EMBL/GenBank/DDBJ databases">
        <title>Rhizobium genotypes associated with high levels of biological nitrogen fixation by grain legumes in a temperate-maritime cropping system.</title>
        <authorList>
            <person name="Maluk M."/>
            <person name="Francesc Ferrando Molina F."/>
            <person name="Lopez Del Egido L."/>
            <person name="Lafos M."/>
            <person name="Langarica-Fuentes A."/>
            <person name="Gebre Yohannes G."/>
            <person name="Young M.W."/>
            <person name="Martin P."/>
            <person name="Gantlett R."/>
            <person name="Kenicer G."/>
            <person name="Hawes C."/>
            <person name="Begg G.S."/>
            <person name="Quilliam R.S."/>
            <person name="Squire G.R."/>
            <person name="Poole P.S."/>
            <person name="Young P.W."/>
            <person name="Iannetta P.M."/>
            <person name="James E.K."/>
        </authorList>
    </citation>
    <scope>NUCLEOTIDE SEQUENCE [LARGE SCALE GENOMIC DNA]</scope>
    <source>
        <strain evidence="1 2">JHI1118</strain>
    </source>
</reference>
<gene>
    <name evidence="1" type="ORF">GR212_30270</name>
</gene>
<evidence type="ECO:0000313" key="1">
    <source>
        <dbReference type="EMBL" id="NEI73845.1"/>
    </source>
</evidence>